<dbReference type="PANTHER" id="PTHR45008:SF1">
    <property type="entry name" value="PTS SYSTEM GLUCOSE-SPECIFIC EIIA COMPONENT"/>
    <property type="match status" value="1"/>
</dbReference>
<dbReference type="Gene3D" id="2.70.70.10">
    <property type="entry name" value="Glucose Permease (Domain IIA)"/>
    <property type="match status" value="1"/>
</dbReference>
<evidence type="ECO:0000256" key="3">
    <source>
        <dbReference type="ARBA" id="ARBA00022597"/>
    </source>
</evidence>
<feature type="domain" description="PTS EIIA type-1" evidence="7">
    <location>
        <begin position="33"/>
        <end position="137"/>
    </location>
</feature>
<keyword evidence="3" id="KW-0762">Sugar transport</keyword>
<dbReference type="RefSeq" id="WP_307405953.1">
    <property type="nucleotide sequence ID" value="NZ_JAUSUR010000001.1"/>
</dbReference>
<keyword evidence="4" id="KW-0808">Transferase</keyword>
<evidence type="ECO:0000256" key="1">
    <source>
        <dbReference type="ARBA" id="ARBA00004496"/>
    </source>
</evidence>
<dbReference type="PROSITE" id="PS51093">
    <property type="entry name" value="PTS_EIIA_TYPE_1"/>
    <property type="match status" value="1"/>
</dbReference>
<gene>
    <name evidence="8" type="ORF">J2S15_000963</name>
</gene>
<dbReference type="InterPro" id="IPR001127">
    <property type="entry name" value="PTS_EIIA_1_perm"/>
</dbReference>
<dbReference type="EMBL" id="JAUSUR010000001">
    <property type="protein sequence ID" value="MDQ0360232.1"/>
    <property type="molecule type" value="Genomic_DNA"/>
</dbReference>
<protein>
    <submittedName>
        <fullName evidence="8">Glucose-specific phosphotransferase system IIA component</fullName>
    </submittedName>
</protein>
<dbReference type="PANTHER" id="PTHR45008">
    <property type="entry name" value="PTS SYSTEM GLUCOSE-SPECIFIC EIIA COMPONENT"/>
    <property type="match status" value="1"/>
</dbReference>
<evidence type="ECO:0000259" key="7">
    <source>
        <dbReference type="PROSITE" id="PS51093"/>
    </source>
</evidence>
<keyword evidence="2" id="KW-0813">Transport</keyword>
<dbReference type="Pfam" id="PF00358">
    <property type="entry name" value="PTS_EIIA_1"/>
    <property type="match status" value="1"/>
</dbReference>
<dbReference type="NCBIfam" id="TIGR00830">
    <property type="entry name" value="PTBA"/>
    <property type="match status" value="1"/>
</dbReference>
<accession>A0ABU0E017</accession>
<keyword evidence="6" id="KW-0418">Kinase</keyword>
<dbReference type="Proteomes" id="UP001230220">
    <property type="component" value="Unassembled WGS sequence"/>
</dbReference>
<evidence type="ECO:0000256" key="6">
    <source>
        <dbReference type="ARBA" id="ARBA00022777"/>
    </source>
</evidence>
<dbReference type="InterPro" id="IPR011055">
    <property type="entry name" value="Dup_hybrid_motif"/>
</dbReference>
<evidence type="ECO:0000256" key="5">
    <source>
        <dbReference type="ARBA" id="ARBA00022683"/>
    </source>
</evidence>
<comment type="caution">
    <text evidence="8">The sequence shown here is derived from an EMBL/GenBank/DDBJ whole genome shotgun (WGS) entry which is preliminary data.</text>
</comment>
<evidence type="ECO:0000256" key="4">
    <source>
        <dbReference type="ARBA" id="ARBA00022679"/>
    </source>
</evidence>
<reference evidence="8 9" key="1">
    <citation type="submission" date="2023-07" db="EMBL/GenBank/DDBJ databases">
        <title>Genomic Encyclopedia of Type Strains, Phase IV (KMG-IV): sequencing the most valuable type-strain genomes for metagenomic binning, comparative biology and taxonomic classification.</title>
        <authorList>
            <person name="Goeker M."/>
        </authorList>
    </citation>
    <scope>NUCLEOTIDE SEQUENCE [LARGE SCALE GENOMIC DNA]</scope>
    <source>
        <strain evidence="8 9">DSM 16784</strain>
    </source>
</reference>
<proteinExistence type="predicted"/>
<sequence length="163" mass="17536">MGLLDRFKNKEERPYELTASIEGMSVNLSEVRDEVFSSGALGKGVGIVPSNGKVVAPISGKVSMIFPTKHALGIKTEAGVEVLIHIGVDTVELDGEGFDAKVAVDQKVKRGDLLVNVDFPLIEKHGFDTTVINVITNTNDFKDVETLTGEVTANDVVLKIVKE</sequence>
<evidence type="ECO:0000313" key="9">
    <source>
        <dbReference type="Proteomes" id="UP001230220"/>
    </source>
</evidence>
<evidence type="ECO:0000313" key="8">
    <source>
        <dbReference type="EMBL" id="MDQ0360232.1"/>
    </source>
</evidence>
<comment type="subcellular location">
    <subcellularLocation>
        <location evidence="1">Cytoplasm</location>
    </subcellularLocation>
</comment>
<dbReference type="SUPFAM" id="SSF51261">
    <property type="entry name" value="Duplicated hybrid motif"/>
    <property type="match status" value="1"/>
</dbReference>
<keyword evidence="5" id="KW-0598">Phosphotransferase system</keyword>
<dbReference type="PROSITE" id="PS00371">
    <property type="entry name" value="PTS_EIIA_TYPE_1_HIS"/>
    <property type="match status" value="1"/>
</dbReference>
<organism evidence="8 9">
    <name type="scientific">Breznakia pachnodae</name>
    <dbReference type="NCBI Taxonomy" id="265178"/>
    <lineage>
        <taxon>Bacteria</taxon>
        <taxon>Bacillati</taxon>
        <taxon>Bacillota</taxon>
        <taxon>Erysipelotrichia</taxon>
        <taxon>Erysipelotrichales</taxon>
        <taxon>Erysipelotrichaceae</taxon>
        <taxon>Breznakia</taxon>
    </lineage>
</organism>
<name>A0ABU0E017_9FIRM</name>
<dbReference type="InterPro" id="IPR050890">
    <property type="entry name" value="PTS_EIIA_component"/>
</dbReference>
<keyword evidence="9" id="KW-1185">Reference proteome</keyword>
<evidence type="ECO:0000256" key="2">
    <source>
        <dbReference type="ARBA" id="ARBA00022448"/>
    </source>
</evidence>